<proteinExistence type="predicted"/>
<organism evidence="1 2">
    <name type="scientific">Candidatus Schekmanbacteria bacterium RBG_13_48_7</name>
    <dbReference type="NCBI Taxonomy" id="1817878"/>
    <lineage>
        <taxon>Bacteria</taxon>
        <taxon>Candidatus Schekmaniibacteriota</taxon>
    </lineage>
</organism>
<protein>
    <submittedName>
        <fullName evidence="1">Uncharacterized protein</fullName>
    </submittedName>
</protein>
<dbReference type="AlphaFoldDB" id="A0A1F7S7H6"/>
<evidence type="ECO:0000313" key="1">
    <source>
        <dbReference type="EMBL" id="OGL49763.1"/>
    </source>
</evidence>
<dbReference type="EMBL" id="MGDD01000014">
    <property type="protein sequence ID" value="OGL49763.1"/>
    <property type="molecule type" value="Genomic_DNA"/>
</dbReference>
<accession>A0A1F7S7H6</accession>
<evidence type="ECO:0000313" key="2">
    <source>
        <dbReference type="Proteomes" id="UP000179266"/>
    </source>
</evidence>
<name>A0A1F7S7H6_9BACT</name>
<comment type="caution">
    <text evidence="1">The sequence shown here is derived from an EMBL/GenBank/DDBJ whole genome shotgun (WGS) entry which is preliminary data.</text>
</comment>
<dbReference type="Proteomes" id="UP000179266">
    <property type="component" value="Unassembled WGS sequence"/>
</dbReference>
<dbReference type="InterPro" id="IPR046534">
    <property type="entry name" value="DUF6599"/>
</dbReference>
<sequence length="287" mass="32268">MNTKKAKNLYSISITIVFIMLCFNRLKAWEFPEIKGWTLISEVKSFTPENLWQPINGAAELFLNYGFQVLNTAEFSSQDVKINVQIYDLGSLINAFGVYIIERGDTKEKLNIGTEAVIHLPYQCLLLKNSFYIKVDIFEGTITAIKAKELLMAMAAALPGENGLPEELKLLPVKNKIIGSEGFIKDGYMGISDLKNCIFASYVDNDGNPYTVFYLLLKKGDSAESEWSKFQKTWKPVAHKKHAVLAKKIPYYGLTGIIFTKHGIFGVSGLENESGLLEKLTDIIQRM</sequence>
<dbReference type="Pfam" id="PF20244">
    <property type="entry name" value="DUF6599"/>
    <property type="match status" value="1"/>
</dbReference>
<reference evidence="1 2" key="1">
    <citation type="journal article" date="2016" name="Nat. Commun.">
        <title>Thousands of microbial genomes shed light on interconnected biogeochemical processes in an aquifer system.</title>
        <authorList>
            <person name="Anantharaman K."/>
            <person name="Brown C.T."/>
            <person name="Hug L.A."/>
            <person name="Sharon I."/>
            <person name="Castelle C.J."/>
            <person name="Probst A.J."/>
            <person name="Thomas B.C."/>
            <person name="Singh A."/>
            <person name="Wilkins M.J."/>
            <person name="Karaoz U."/>
            <person name="Brodie E.L."/>
            <person name="Williams K.H."/>
            <person name="Hubbard S.S."/>
            <person name="Banfield J.F."/>
        </authorList>
    </citation>
    <scope>NUCLEOTIDE SEQUENCE [LARGE SCALE GENOMIC DNA]</scope>
</reference>
<gene>
    <name evidence="1" type="ORF">A2161_00350</name>
</gene>